<feature type="non-terminal residue" evidence="1">
    <location>
        <position position="379"/>
    </location>
</feature>
<proteinExistence type="predicted"/>
<name>A0ACC1LTW4_9FUNG</name>
<sequence length="379" mass="41613">MANVANGNNPKQANGEVATVTLGPARGNDRHPAIITTTATGANVELSELLGGGGDHLLDSRKPVNQTLLETRTDFHTHPRSLALAHMQLSDWRGQDKLRTVGSLLVACLHLGIEPPDSMRPKKSAVLEAWVDPTEPVQVPTPEELALQTTTNGVQQRNSSATARAPIKAIGENLLRQFEQLHRHPKYKPLIECVMEDLRKYSTQFRRWAKEERLMFYYNGHGVPRPTQTGDLWVFNRQYTQYIPVGTSDLMSWIGTPCIFIWDCSMAMNIVQAFEKNAKARELEIAKLRHVAEAIGVKVPISRSEDPKVMADAITQVTAALASSQTPINSGSGNGGGASFAPGSQQQQQQQQGQQQGQQQQQQQQQGQPPVNAALINLA</sequence>
<protein>
    <submittedName>
        <fullName evidence="1">Target of rapamycin complex 1 subunit kog1</fullName>
    </submittedName>
</protein>
<keyword evidence="2" id="KW-1185">Reference proteome</keyword>
<gene>
    <name evidence="1" type="primary">KOG1_2</name>
    <name evidence="1" type="ORF">IWW38_006009</name>
</gene>
<accession>A0ACC1LTW4</accession>
<reference evidence="1" key="1">
    <citation type="submission" date="2022-07" db="EMBL/GenBank/DDBJ databases">
        <title>Phylogenomic reconstructions and comparative analyses of Kickxellomycotina fungi.</title>
        <authorList>
            <person name="Reynolds N.K."/>
            <person name="Stajich J.E."/>
            <person name="Barry K."/>
            <person name="Grigoriev I.V."/>
            <person name="Crous P."/>
            <person name="Smith M.E."/>
        </authorList>
    </citation>
    <scope>NUCLEOTIDE SEQUENCE</scope>
    <source>
        <strain evidence="1">CBS 190363</strain>
    </source>
</reference>
<evidence type="ECO:0000313" key="1">
    <source>
        <dbReference type="EMBL" id="KAJ2880072.1"/>
    </source>
</evidence>
<organism evidence="1 2">
    <name type="scientific">Coemansia aciculifera</name>
    <dbReference type="NCBI Taxonomy" id="417176"/>
    <lineage>
        <taxon>Eukaryota</taxon>
        <taxon>Fungi</taxon>
        <taxon>Fungi incertae sedis</taxon>
        <taxon>Zoopagomycota</taxon>
        <taxon>Kickxellomycotina</taxon>
        <taxon>Kickxellomycetes</taxon>
        <taxon>Kickxellales</taxon>
        <taxon>Kickxellaceae</taxon>
        <taxon>Coemansia</taxon>
    </lineage>
</organism>
<dbReference type="EMBL" id="JANBVB010003180">
    <property type="protein sequence ID" value="KAJ2880072.1"/>
    <property type="molecule type" value="Genomic_DNA"/>
</dbReference>
<evidence type="ECO:0000313" key="2">
    <source>
        <dbReference type="Proteomes" id="UP001139981"/>
    </source>
</evidence>
<comment type="caution">
    <text evidence="1">The sequence shown here is derived from an EMBL/GenBank/DDBJ whole genome shotgun (WGS) entry which is preliminary data.</text>
</comment>
<dbReference type="Proteomes" id="UP001139981">
    <property type="component" value="Unassembled WGS sequence"/>
</dbReference>